<dbReference type="Gene3D" id="3.70.10.10">
    <property type="match status" value="1"/>
</dbReference>
<dbReference type="Pfam" id="PF04005">
    <property type="entry name" value="Hus1"/>
    <property type="match status" value="1"/>
</dbReference>
<evidence type="ECO:0000313" key="2">
    <source>
        <dbReference type="Proteomes" id="UP000053593"/>
    </source>
</evidence>
<sequence>MNAICSILNNVKFCIFSLAKNEQSQAVICLQVSGLTIFELFISVRHNLQIDIMNLTKVNDMKLSECKEPNIDIFLPSVQKLNGIVKKHIKFSRLINISVNFEGLLMFTVATDNVNIKTE</sequence>
<protein>
    <recommendedName>
        <fullName evidence="3">Checkpoint protein</fullName>
    </recommendedName>
</protein>
<dbReference type="EMBL" id="KN834926">
    <property type="protein sequence ID" value="KIK50146.1"/>
    <property type="molecule type" value="Genomic_DNA"/>
</dbReference>
<evidence type="ECO:0008006" key="3">
    <source>
        <dbReference type="Google" id="ProtNLM"/>
    </source>
</evidence>
<accession>A0A0D0B7R4</accession>
<dbReference type="GO" id="GO:0000077">
    <property type="term" value="P:DNA damage checkpoint signaling"/>
    <property type="evidence" value="ECO:0007669"/>
    <property type="project" value="InterPro"/>
</dbReference>
<dbReference type="AlphaFoldDB" id="A0A0D0B7R4"/>
<proteinExistence type="predicted"/>
<reference evidence="1 2" key="1">
    <citation type="submission" date="2014-04" db="EMBL/GenBank/DDBJ databases">
        <title>Evolutionary Origins and Diversification of the Mycorrhizal Mutualists.</title>
        <authorList>
            <consortium name="DOE Joint Genome Institute"/>
            <consortium name="Mycorrhizal Genomics Consortium"/>
            <person name="Kohler A."/>
            <person name="Kuo A."/>
            <person name="Nagy L.G."/>
            <person name="Floudas D."/>
            <person name="Copeland A."/>
            <person name="Barry K.W."/>
            <person name="Cichocki N."/>
            <person name="Veneault-Fourrey C."/>
            <person name="LaButti K."/>
            <person name="Lindquist E.A."/>
            <person name="Lipzen A."/>
            <person name="Lundell T."/>
            <person name="Morin E."/>
            <person name="Murat C."/>
            <person name="Riley R."/>
            <person name="Ohm R."/>
            <person name="Sun H."/>
            <person name="Tunlid A."/>
            <person name="Henrissat B."/>
            <person name="Grigoriev I.V."/>
            <person name="Hibbett D.S."/>
            <person name="Martin F."/>
        </authorList>
    </citation>
    <scope>NUCLEOTIDE SEQUENCE [LARGE SCALE GENOMIC DNA]</scope>
    <source>
        <strain evidence="1 2">FD-317 M1</strain>
    </source>
</reference>
<dbReference type="InterPro" id="IPR007150">
    <property type="entry name" value="HUS1/Mec3"/>
</dbReference>
<keyword evidence="2" id="KW-1185">Reference proteome</keyword>
<dbReference type="HOGENOM" id="CLU_2061753_0_0_1"/>
<evidence type="ECO:0000313" key="1">
    <source>
        <dbReference type="EMBL" id="KIK50146.1"/>
    </source>
</evidence>
<gene>
    <name evidence="1" type="ORF">GYMLUDRAFT_65402</name>
</gene>
<organism evidence="1 2">
    <name type="scientific">Collybiopsis luxurians FD-317 M1</name>
    <dbReference type="NCBI Taxonomy" id="944289"/>
    <lineage>
        <taxon>Eukaryota</taxon>
        <taxon>Fungi</taxon>
        <taxon>Dikarya</taxon>
        <taxon>Basidiomycota</taxon>
        <taxon>Agaricomycotina</taxon>
        <taxon>Agaricomycetes</taxon>
        <taxon>Agaricomycetidae</taxon>
        <taxon>Agaricales</taxon>
        <taxon>Marasmiineae</taxon>
        <taxon>Omphalotaceae</taxon>
        <taxon>Collybiopsis</taxon>
        <taxon>Collybiopsis luxurians</taxon>
    </lineage>
</organism>
<dbReference type="Proteomes" id="UP000053593">
    <property type="component" value="Unassembled WGS sequence"/>
</dbReference>
<name>A0A0D0B7R4_9AGAR</name>
<dbReference type="GO" id="GO:0030896">
    <property type="term" value="C:checkpoint clamp complex"/>
    <property type="evidence" value="ECO:0007669"/>
    <property type="project" value="InterPro"/>
</dbReference>